<dbReference type="Pfam" id="PF01494">
    <property type="entry name" value="FAD_binding_3"/>
    <property type="match status" value="1"/>
</dbReference>
<dbReference type="InterPro" id="IPR002938">
    <property type="entry name" value="FAD-bd"/>
</dbReference>
<dbReference type="Gene3D" id="3.50.50.60">
    <property type="entry name" value="FAD/NAD(P)-binding domain"/>
    <property type="match status" value="2"/>
</dbReference>
<dbReference type="InterPro" id="IPR050641">
    <property type="entry name" value="RIFMO-like"/>
</dbReference>
<evidence type="ECO:0000259" key="4">
    <source>
        <dbReference type="Pfam" id="PF01494"/>
    </source>
</evidence>
<evidence type="ECO:0000256" key="3">
    <source>
        <dbReference type="ARBA" id="ARBA00022827"/>
    </source>
</evidence>
<dbReference type="Proteomes" id="UP001500037">
    <property type="component" value="Unassembled WGS sequence"/>
</dbReference>
<evidence type="ECO:0000256" key="1">
    <source>
        <dbReference type="ARBA" id="ARBA00001974"/>
    </source>
</evidence>
<dbReference type="EMBL" id="BAAALF010000039">
    <property type="protein sequence ID" value="GAA1235989.1"/>
    <property type="molecule type" value="Genomic_DNA"/>
</dbReference>
<proteinExistence type="predicted"/>
<keyword evidence="3" id="KW-0274">FAD</keyword>
<dbReference type="PANTHER" id="PTHR43004:SF19">
    <property type="entry name" value="BINDING MONOOXYGENASE, PUTATIVE (JCVI)-RELATED"/>
    <property type="match status" value="1"/>
</dbReference>
<dbReference type="GO" id="GO:0004497">
    <property type="term" value="F:monooxygenase activity"/>
    <property type="evidence" value="ECO:0007669"/>
    <property type="project" value="UniProtKB-KW"/>
</dbReference>
<dbReference type="InterPro" id="IPR036188">
    <property type="entry name" value="FAD/NAD-bd_sf"/>
</dbReference>
<keyword evidence="5" id="KW-0503">Monooxygenase</keyword>
<evidence type="ECO:0000256" key="2">
    <source>
        <dbReference type="ARBA" id="ARBA00022630"/>
    </source>
</evidence>
<dbReference type="PANTHER" id="PTHR43004">
    <property type="entry name" value="TRK SYSTEM POTASSIUM UPTAKE PROTEIN"/>
    <property type="match status" value="1"/>
</dbReference>
<sequence length="523" mass="55290">MDTDVVIAGGGPNGLMLAAELSLAGVRPVLLEQLAEPSRAPRANGLVGQVIRLLDHRGLLEPFGGAPGTPRPAPHHVFGAFPLDLTVLDTNPLHTLLCPQLRMEQVLQERADTLGVEIRRGHELLTHTQDEQGVTLQVQGPDGTYRLRTRFLVGCDGGRSTVRKQAGIAFPGVSGPDVVSRTAHVTLPEALLVPGTGELDVPGFGRIRPFTHTRTERGVFVFAAVEPGKPLVSTLEWADPASGPAPREQDGAPMTLEELAASAHRVLGVELPLAAPTSAGPHLLRRVLGGNTRLAERYREGRVLLVGDAAHVHSAVGGPGLNLGLQDAANLGWKLAAEVQGWAPPGLLDSYHAERYPVGERVFMHSQAQSAIMAPGPGITALRVLFGELLQRPENVRHIAETMAGSDVRYQAPPGSHPLVGRFSPELSLRVAGTAVRLAELLRNGRPLLLDLAGQATLTDPAAPWRDRVDVVTATCEAPPAAALLIRPDGYLAWAAATDAPPATAAAPLREALATWFGPPTAP</sequence>
<evidence type="ECO:0000313" key="6">
    <source>
        <dbReference type="Proteomes" id="UP001500037"/>
    </source>
</evidence>
<keyword evidence="2" id="KW-0285">Flavoprotein</keyword>
<dbReference type="Gene3D" id="3.30.70.2450">
    <property type="match status" value="1"/>
</dbReference>
<dbReference type="SUPFAM" id="SSF51905">
    <property type="entry name" value="FAD/NAD(P)-binding domain"/>
    <property type="match status" value="1"/>
</dbReference>
<dbReference type="Pfam" id="PF21274">
    <property type="entry name" value="Rng_hyd_C"/>
    <property type="match status" value="1"/>
</dbReference>
<reference evidence="5 6" key="1">
    <citation type="journal article" date="2019" name="Int. J. Syst. Evol. Microbiol.">
        <title>The Global Catalogue of Microorganisms (GCM) 10K type strain sequencing project: providing services to taxonomists for standard genome sequencing and annotation.</title>
        <authorList>
            <consortium name="The Broad Institute Genomics Platform"/>
            <consortium name="The Broad Institute Genome Sequencing Center for Infectious Disease"/>
            <person name="Wu L."/>
            <person name="Ma J."/>
        </authorList>
    </citation>
    <scope>NUCLEOTIDE SEQUENCE [LARGE SCALE GENOMIC DNA]</scope>
    <source>
        <strain evidence="5 6">JCM 13004</strain>
    </source>
</reference>
<evidence type="ECO:0000313" key="5">
    <source>
        <dbReference type="EMBL" id="GAA1235989.1"/>
    </source>
</evidence>
<organism evidence="5 6">
    <name type="scientific">Kitasatospora nipponensis</name>
    <dbReference type="NCBI Taxonomy" id="258049"/>
    <lineage>
        <taxon>Bacteria</taxon>
        <taxon>Bacillati</taxon>
        <taxon>Actinomycetota</taxon>
        <taxon>Actinomycetes</taxon>
        <taxon>Kitasatosporales</taxon>
        <taxon>Streptomycetaceae</taxon>
        <taxon>Kitasatospora</taxon>
    </lineage>
</organism>
<dbReference type="PRINTS" id="PR00420">
    <property type="entry name" value="RNGMNOXGNASE"/>
</dbReference>
<comment type="caution">
    <text evidence="5">The sequence shown here is derived from an EMBL/GenBank/DDBJ whole genome shotgun (WGS) entry which is preliminary data.</text>
</comment>
<comment type="cofactor">
    <cofactor evidence="1">
        <name>FAD</name>
        <dbReference type="ChEBI" id="CHEBI:57692"/>
    </cofactor>
</comment>
<keyword evidence="5" id="KW-0560">Oxidoreductase</keyword>
<name>A0ABN1W8F2_9ACTN</name>
<gene>
    <name evidence="5" type="ORF">GCM10009665_27740</name>
</gene>
<dbReference type="RefSeq" id="WP_344441792.1">
    <property type="nucleotide sequence ID" value="NZ_BAAALF010000039.1"/>
</dbReference>
<accession>A0ABN1W8F2</accession>
<keyword evidence="6" id="KW-1185">Reference proteome</keyword>
<feature type="domain" description="FAD-binding" evidence="4">
    <location>
        <begin position="2"/>
        <end position="364"/>
    </location>
</feature>
<protein>
    <submittedName>
        <fullName evidence="5">FAD-dependent monooxygenase</fullName>
    </submittedName>
</protein>
<dbReference type="Gene3D" id="3.40.30.120">
    <property type="match status" value="1"/>
</dbReference>